<dbReference type="PANTHER" id="PTHR28629:SF4">
    <property type="entry name" value="TRIOKINASE_FMN CYCLASE"/>
    <property type="match status" value="1"/>
</dbReference>
<dbReference type="Pfam" id="PF02733">
    <property type="entry name" value="Dak1"/>
    <property type="match status" value="1"/>
</dbReference>
<dbReference type="RefSeq" id="WP_117441717.1">
    <property type="nucleotide sequence ID" value="NZ_JAJFEN010000017.1"/>
</dbReference>
<dbReference type="PANTHER" id="PTHR28629">
    <property type="entry name" value="TRIOKINASE/FMN CYCLASE"/>
    <property type="match status" value="1"/>
</dbReference>
<dbReference type="GO" id="GO:0004371">
    <property type="term" value="F:glycerone kinase activity"/>
    <property type="evidence" value="ECO:0007669"/>
    <property type="project" value="InterPro"/>
</dbReference>
<dbReference type="Proteomes" id="UP000260025">
    <property type="component" value="Unassembled WGS sequence"/>
</dbReference>
<dbReference type="SUPFAM" id="SSF82549">
    <property type="entry name" value="DAK1/DegV-like"/>
    <property type="match status" value="1"/>
</dbReference>
<keyword evidence="2" id="KW-0808">Transferase</keyword>
<keyword evidence="2" id="KW-0418">Kinase</keyword>
<comment type="caution">
    <text evidence="2">The sequence shown here is derived from an EMBL/GenBank/DDBJ whole genome shotgun (WGS) entry which is preliminary data.</text>
</comment>
<dbReference type="OrthoDB" id="9806345at2"/>
<gene>
    <name evidence="2" type="ORF">DXA38_01710</name>
</gene>
<proteinExistence type="predicted"/>
<feature type="domain" description="DhaK" evidence="1">
    <location>
        <begin position="7"/>
        <end position="329"/>
    </location>
</feature>
<accession>A0A3E2W3Q7</accession>
<evidence type="ECO:0000313" key="2">
    <source>
        <dbReference type="EMBL" id="RGC18439.1"/>
    </source>
</evidence>
<protein>
    <submittedName>
        <fullName evidence="2">Dihydroxyacetone kinase subunit DhaK</fullName>
    </submittedName>
</protein>
<dbReference type="FunFam" id="3.40.50.10440:FF:000001">
    <property type="entry name" value="Dihydroxyacetone kinase, DhaK subunit"/>
    <property type="match status" value="1"/>
</dbReference>
<dbReference type="InterPro" id="IPR050861">
    <property type="entry name" value="Dihydroxyacetone_Kinase"/>
</dbReference>
<sequence length="332" mass="35880">MQRFVNDPDMIVDDMLKGYVKCHKDTLHISEKNDHVVVKNQRKKNKVGIVSGGGSGHEPCFLGYVGEHMLDAVAVGEVFSSPPATAFHQAFLEADTGAGVACLFGNYAGDNMNVKMAVQMAAMQQVNVRYVTANDDIASAPVDEKEKRHGIAGSLFMWKIGCAKAELGGTLDEVINAAQAAVNETRSLCVGLTPCSIPAVGHANFEIKEGTVEYGIGHHGEPGLLVASLKNAKEIATVLCEKIEADLKLKHGEEIAVIVSGLGGTPIMELYVLYDVIENYFSDRKISIYRSFVGDYVTSLEMSGAALTVMRMKEEFKELLDLPVDTPAITLK</sequence>
<dbReference type="GO" id="GO:0019563">
    <property type="term" value="P:glycerol catabolic process"/>
    <property type="evidence" value="ECO:0007669"/>
    <property type="project" value="TreeGrafter"/>
</dbReference>
<dbReference type="Gene3D" id="3.40.50.10440">
    <property type="entry name" value="Dihydroxyacetone kinase, domain 1"/>
    <property type="match status" value="1"/>
</dbReference>
<dbReference type="EMBL" id="QVEV01000002">
    <property type="protein sequence ID" value="RGC18439.1"/>
    <property type="molecule type" value="Genomic_DNA"/>
</dbReference>
<dbReference type="Gene3D" id="3.30.1180.20">
    <property type="entry name" value="Dihydroxyacetone kinase, domain 2"/>
    <property type="match status" value="1"/>
</dbReference>
<dbReference type="InterPro" id="IPR004006">
    <property type="entry name" value="DhaK_dom"/>
</dbReference>
<name>A0A3E2W3Q7_CLOIN</name>
<organism evidence="2 3">
    <name type="scientific">Clostridium innocuum</name>
    <dbReference type="NCBI Taxonomy" id="1522"/>
    <lineage>
        <taxon>Bacteria</taxon>
        <taxon>Bacillati</taxon>
        <taxon>Bacillota</taxon>
        <taxon>Clostridia</taxon>
        <taxon>Eubacteriales</taxon>
        <taxon>Clostridiaceae</taxon>
        <taxon>Clostridium</taxon>
    </lineage>
</organism>
<reference evidence="2 3" key="1">
    <citation type="submission" date="2018-08" db="EMBL/GenBank/DDBJ databases">
        <title>A genome reference for cultivated species of the human gut microbiota.</title>
        <authorList>
            <person name="Zou Y."/>
            <person name="Xue W."/>
            <person name="Luo G."/>
        </authorList>
    </citation>
    <scope>NUCLEOTIDE SEQUENCE [LARGE SCALE GENOMIC DNA]</scope>
    <source>
        <strain evidence="2 3">OF01-2LB</strain>
    </source>
</reference>
<dbReference type="PROSITE" id="PS51481">
    <property type="entry name" value="DHAK"/>
    <property type="match status" value="1"/>
</dbReference>
<dbReference type="AlphaFoldDB" id="A0A3E2W3Q7"/>
<evidence type="ECO:0000259" key="1">
    <source>
        <dbReference type="PROSITE" id="PS51481"/>
    </source>
</evidence>
<evidence type="ECO:0000313" key="3">
    <source>
        <dbReference type="Proteomes" id="UP000260025"/>
    </source>
</evidence>
<dbReference type="GO" id="GO:0005829">
    <property type="term" value="C:cytosol"/>
    <property type="evidence" value="ECO:0007669"/>
    <property type="project" value="TreeGrafter"/>
</dbReference>